<dbReference type="EMBL" id="HBUE01252291">
    <property type="protein sequence ID" value="CAG6554916.1"/>
    <property type="molecule type" value="Transcribed_RNA"/>
</dbReference>
<dbReference type="EMBL" id="HBUE01147365">
    <property type="protein sequence ID" value="CAG6503657.1"/>
    <property type="molecule type" value="Transcribed_RNA"/>
</dbReference>
<dbReference type="AlphaFoldDB" id="A0A8D8CUJ1"/>
<dbReference type="EMBL" id="HBUE01139214">
    <property type="protein sequence ID" value="CAG6499943.1"/>
    <property type="molecule type" value="Transcribed_RNA"/>
</dbReference>
<sequence>MATLSTGVQGCDSCVSVSRDLSFTEFKLARERERKKSVFSGPSEIPPESVNTGNFCFVLPNIVINNYFNFPRSCADSEEHGPPSCVETASRITEKNCLPNPFLPGWPRWATSVWSFASPRTVRRSS</sequence>
<organism evidence="1">
    <name type="scientific">Culex pipiens</name>
    <name type="common">House mosquito</name>
    <dbReference type="NCBI Taxonomy" id="7175"/>
    <lineage>
        <taxon>Eukaryota</taxon>
        <taxon>Metazoa</taxon>
        <taxon>Ecdysozoa</taxon>
        <taxon>Arthropoda</taxon>
        <taxon>Hexapoda</taxon>
        <taxon>Insecta</taxon>
        <taxon>Pterygota</taxon>
        <taxon>Neoptera</taxon>
        <taxon>Endopterygota</taxon>
        <taxon>Diptera</taxon>
        <taxon>Nematocera</taxon>
        <taxon>Culicoidea</taxon>
        <taxon>Culicidae</taxon>
        <taxon>Culicinae</taxon>
        <taxon>Culicini</taxon>
        <taxon>Culex</taxon>
        <taxon>Culex</taxon>
    </lineage>
</organism>
<accession>A0A8D8CUJ1</accession>
<name>A0A8D8CUJ1_CULPI</name>
<evidence type="ECO:0000313" key="1">
    <source>
        <dbReference type="EMBL" id="CAG6499943.1"/>
    </source>
</evidence>
<reference evidence="1" key="1">
    <citation type="submission" date="2021-05" db="EMBL/GenBank/DDBJ databases">
        <authorList>
            <person name="Alioto T."/>
            <person name="Alioto T."/>
            <person name="Gomez Garrido J."/>
        </authorList>
    </citation>
    <scope>NUCLEOTIDE SEQUENCE</scope>
</reference>
<protein>
    <submittedName>
        <fullName evidence="1">(northern house mosquito) hypothetical protein</fullName>
    </submittedName>
</protein>
<proteinExistence type="predicted"/>